<dbReference type="SUPFAM" id="SSF52743">
    <property type="entry name" value="Subtilisin-like"/>
    <property type="match status" value="1"/>
</dbReference>
<dbReference type="PANTHER" id="PTHR42884:SF14">
    <property type="entry name" value="NEUROENDOCRINE CONVERTASE 1"/>
    <property type="match status" value="1"/>
</dbReference>
<dbReference type="PROSITE" id="PS51892">
    <property type="entry name" value="SUBTILASE"/>
    <property type="match status" value="1"/>
</dbReference>
<comment type="similarity">
    <text evidence="1 5">Belongs to the peptidase S8 family.</text>
</comment>
<dbReference type="InterPro" id="IPR000209">
    <property type="entry name" value="Peptidase_S8/S53_dom"/>
</dbReference>
<sequence length="874" mass="98562">MVQSSQGFPHIQLTLTHKETAKSLGGGGGSKETQTEINKNNRQGHGSKIKNIVSSVVDDWRTFKEEKEKEEQENKQATLPDAISLILEIDPETFDLDDLRTSDIAIISELEDGYIIGASADTNLSELQKKIENFINNQKGGGVIAKILNVLDKNQHPEFILSPSLLEKWDQIRDDQIYIVEVGISCLGTKTKLPEYPEQKNYKNPENYVKAINKWIEDRKLTYQEWDELASERQEDLSNFLANPKYHGEILSIVDGITPQFSRVPDSFSCLIQISGLGLKDLVFNFPYVFEVTEQENIYETVLPNHEISEYENDSFILESPDKNAPKVCIIDSGIQQEHPLLKNAIDAANSISLIPSEINLTADMVTNGGHGTRVAGAVLYPRTIPRKGIYKAVCWLQNARILDKNCRLLNKLYPPDLLERIVEYYYSQTATRIFNHSLASDAPCRTRYMSAWAYTIDQLSYEKDILFIVAAGNIPLDSYRTSPRLSVKYHLLAGREYPDYLTENSCRIANPSQSFQALTVGSITLNSFRDLSWSSLGEKDEPSPFSCSGLGIWDTVKPEVVEYGGDILKDDNQPPTLGCNSNTSPELVRSTLSPTPSPLVAADAFGTSFAAPRVTHIAARLAAEFPNESCLLYRALIVQSARWPDWALAKTNEEKYNVIRQIGYGISNLERAISNTPNRITLITQGEKFIKAGEVDIYQVKLPDSLRSPGEEFEILLEITLSYKAQPRRTRRNKRKYLSTWLDWDCSKAGEDSKHFLGRMLANHKIPEDAEKGDELFTWTLGKEKRYRSIKNVSRSIGTIQKDWAVVKSYNLREAFCIAVVGHEGWNNDPFAEVPYSLVVSFEAIQADIPIYTPMVEAQIETEIQTEIQIQSL</sequence>
<evidence type="ECO:0000256" key="1">
    <source>
        <dbReference type="ARBA" id="ARBA00011073"/>
    </source>
</evidence>
<evidence type="ECO:0000313" key="8">
    <source>
        <dbReference type="EMBL" id="UUO13110.1"/>
    </source>
</evidence>
<dbReference type="CDD" id="cd04847">
    <property type="entry name" value="Peptidases_S8_Subtilisin_like_2"/>
    <property type="match status" value="1"/>
</dbReference>
<evidence type="ECO:0000259" key="7">
    <source>
        <dbReference type="Pfam" id="PF00082"/>
    </source>
</evidence>
<keyword evidence="9" id="KW-1185">Reference proteome</keyword>
<dbReference type="InterPro" id="IPR036852">
    <property type="entry name" value="Peptidase_S8/S53_dom_sf"/>
</dbReference>
<dbReference type="Pfam" id="PF00082">
    <property type="entry name" value="Peptidase_S8"/>
    <property type="match status" value="1"/>
</dbReference>
<dbReference type="EMBL" id="CP099464">
    <property type="protein sequence ID" value="UUO13110.1"/>
    <property type="molecule type" value="Genomic_DNA"/>
</dbReference>
<keyword evidence="4 5" id="KW-0720">Serine protease</keyword>
<dbReference type="InterPro" id="IPR034074">
    <property type="entry name" value="Y4bN_pept_dom"/>
</dbReference>
<protein>
    <submittedName>
        <fullName evidence="8">S8 family peptidase</fullName>
    </submittedName>
</protein>
<gene>
    <name evidence="8" type="ORF">NG743_13395</name>
</gene>
<feature type="region of interest" description="Disordered" evidence="6">
    <location>
        <begin position="19"/>
        <end position="46"/>
    </location>
</feature>
<evidence type="ECO:0000256" key="3">
    <source>
        <dbReference type="ARBA" id="ARBA00022801"/>
    </source>
</evidence>
<dbReference type="PRINTS" id="PR00723">
    <property type="entry name" value="SUBTILISIN"/>
</dbReference>
<dbReference type="RefSeq" id="WP_257120240.1">
    <property type="nucleotide sequence ID" value="NZ_CP099464.1"/>
</dbReference>
<keyword evidence="3 5" id="KW-0378">Hydrolase</keyword>
<dbReference type="PROSITE" id="PS00136">
    <property type="entry name" value="SUBTILASE_ASP"/>
    <property type="match status" value="1"/>
</dbReference>
<dbReference type="InterPro" id="IPR023827">
    <property type="entry name" value="Peptidase_S8_Asp-AS"/>
</dbReference>
<organism evidence="8 9">
    <name type="scientific">Dolichospermum heterosporum TAC447</name>
    <dbReference type="NCBI Taxonomy" id="747523"/>
    <lineage>
        <taxon>Bacteria</taxon>
        <taxon>Bacillati</taxon>
        <taxon>Cyanobacteriota</taxon>
        <taxon>Cyanophyceae</taxon>
        <taxon>Nostocales</taxon>
        <taxon>Aphanizomenonaceae</taxon>
        <taxon>Dolichospermum</taxon>
        <taxon>Dolichospermum heterosporum</taxon>
    </lineage>
</organism>
<keyword evidence="2 5" id="KW-0645">Protease</keyword>
<feature type="compositionally biased region" description="Polar residues" evidence="6">
    <location>
        <begin position="31"/>
        <end position="44"/>
    </location>
</feature>
<dbReference type="PANTHER" id="PTHR42884">
    <property type="entry name" value="PROPROTEIN CONVERTASE SUBTILISIN/KEXIN-RELATED"/>
    <property type="match status" value="1"/>
</dbReference>
<evidence type="ECO:0000256" key="4">
    <source>
        <dbReference type="ARBA" id="ARBA00022825"/>
    </source>
</evidence>
<evidence type="ECO:0000256" key="5">
    <source>
        <dbReference type="PROSITE-ProRule" id="PRU01240"/>
    </source>
</evidence>
<feature type="domain" description="Peptidase S8/S53" evidence="7">
    <location>
        <begin position="324"/>
        <end position="666"/>
    </location>
</feature>
<dbReference type="InterPro" id="IPR015500">
    <property type="entry name" value="Peptidase_S8_subtilisin-rel"/>
</dbReference>
<name>A0ABY5LQX7_9CYAN</name>
<proteinExistence type="inferred from homology"/>
<dbReference type="Proteomes" id="UP001057561">
    <property type="component" value="Chromosome"/>
</dbReference>
<reference evidence="8" key="1">
    <citation type="submission" date="2022-06" db="EMBL/GenBank/DDBJ databases">
        <title>Nostosin G and Spiroidesin B from the Cyanobacterium Dolichospermum sp. NIES-1697.</title>
        <authorList>
            <person name="Phan C.-S."/>
            <person name="Mehjabin J.J."/>
            <person name="Anas A.R.J."/>
            <person name="Hayasaka M."/>
            <person name="Onoki R."/>
            <person name="Wang J."/>
            <person name="Umezawa T."/>
            <person name="Washio K."/>
            <person name="Morikawa M."/>
            <person name="Okino T."/>
        </authorList>
    </citation>
    <scope>NUCLEOTIDE SEQUENCE</scope>
    <source>
        <strain evidence="8">NIES-1697</strain>
    </source>
</reference>
<evidence type="ECO:0000256" key="6">
    <source>
        <dbReference type="SAM" id="MobiDB-lite"/>
    </source>
</evidence>
<accession>A0ABY5LQX7</accession>
<feature type="active site" description="Charge relay system" evidence="5">
    <location>
        <position position="609"/>
    </location>
</feature>
<dbReference type="Gene3D" id="3.40.50.200">
    <property type="entry name" value="Peptidase S8/S53 domain"/>
    <property type="match status" value="1"/>
</dbReference>
<feature type="active site" description="Charge relay system" evidence="5">
    <location>
        <position position="371"/>
    </location>
</feature>
<evidence type="ECO:0000256" key="2">
    <source>
        <dbReference type="ARBA" id="ARBA00022670"/>
    </source>
</evidence>
<evidence type="ECO:0000313" key="9">
    <source>
        <dbReference type="Proteomes" id="UP001057561"/>
    </source>
</evidence>
<feature type="active site" description="Charge relay system" evidence="5">
    <location>
        <position position="332"/>
    </location>
</feature>